<protein>
    <submittedName>
        <fullName evidence="1">(rape) hypothetical protein</fullName>
    </submittedName>
</protein>
<name>A0A816WH38_BRANA</name>
<dbReference type="Proteomes" id="UP001295469">
    <property type="component" value="Chromosome A03"/>
</dbReference>
<evidence type="ECO:0000313" key="1">
    <source>
        <dbReference type="EMBL" id="CAF2133279.1"/>
    </source>
</evidence>
<gene>
    <name evidence="1" type="ORF">DARMORV10_A03P64090.1</name>
</gene>
<sequence length="62" mass="7189">MKNEKTKEKAETKDLLFQRSSPVRCNLTGSASSVASFMWWSSGFCLRRRTVGIPLRYLHLLR</sequence>
<dbReference type="EMBL" id="HG994357">
    <property type="protein sequence ID" value="CAF2133279.1"/>
    <property type="molecule type" value="Genomic_DNA"/>
</dbReference>
<organism evidence="1">
    <name type="scientific">Brassica napus</name>
    <name type="common">Rape</name>
    <dbReference type="NCBI Taxonomy" id="3708"/>
    <lineage>
        <taxon>Eukaryota</taxon>
        <taxon>Viridiplantae</taxon>
        <taxon>Streptophyta</taxon>
        <taxon>Embryophyta</taxon>
        <taxon>Tracheophyta</taxon>
        <taxon>Spermatophyta</taxon>
        <taxon>Magnoliopsida</taxon>
        <taxon>eudicotyledons</taxon>
        <taxon>Gunneridae</taxon>
        <taxon>Pentapetalae</taxon>
        <taxon>rosids</taxon>
        <taxon>malvids</taxon>
        <taxon>Brassicales</taxon>
        <taxon>Brassicaceae</taxon>
        <taxon>Brassiceae</taxon>
        <taxon>Brassica</taxon>
    </lineage>
</organism>
<reference evidence="1" key="1">
    <citation type="submission" date="2021-01" db="EMBL/GenBank/DDBJ databases">
        <authorList>
            <consortium name="Genoscope - CEA"/>
            <person name="William W."/>
        </authorList>
    </citation>
    <scope>NUCLEOTIDE SEQUENCE</scope>
</reference>
<proteinExistence type="predicted"/>
<accession>A0A816WH38</accession>
<dbReference type="AlphaFoldDB" id="A0A816WH38"/>